<sequence length="153" mass="17433">MSTFPPDQDPSLVHVSFTEDGTQMVNLHMTPSTARRMAVDLYDEADRTEARPTFREQIKDRWRPGGSRDWTQTIAVSALCVAFLSVFDGSLYNSATSRVLGIGMFVLGIGLVVYRTWRDCRDLDEEARERRYTGEVGDQLDAETGRLPWRIVR</sequence>
<accession>A0A385DRK9</accession>
<name>A0A385DRK9_9CAUD</name>
<protein>
    <submittedName>
        <fullName evidence="2">Uncharacterized protein</fullName>
    </submittedName>
</protein>
<evidence type="ECO:0000256" key="1">
    <source>
        <dbReference type="SAM" id="Phobius"/>
    </source>
</evidence>
<reference evidence="2 3" key="1">
    <citation type="submission" date="2018-07" db="EMBL/GenBank/DDBJ databases">
        <authorList>
            <person name="Burke E.M."/>
            <person name="Good S."/>
            <person name="Jeffords E.T."/>
            <person name="Pearson M."/>
            <person name="Sohlstrom A."/>
            <person name="Westholm D.E."/>
            <person name="Butela K.A."/>
            <person name="Garlena R.A."/>
            <person name="Russell D.A."/>
            <person name="Pope W.H."/>
            <person name="Jacobs-Sera D."/>
            <person name="Hatfull G.F."/>
        </authorList>
    </citation>
    <scope>NUCLEOTIDE SEQUENCE [LARGE SCALE GENOMIC DNA]</scope>
</reference>
<dbReference type="EMBL" id="MH669007">
    <property type="protein sequence ID" value="AXQ61332.1"/>
    <property type="molecule type" value="Genomic_DNA"/>
</dbReference>
<dbReference type="GeneID" id="65115658"/>
<feature type="transmembrane region" description="Helical" evidence="1">
    <location>
        <begin position="99"/>
        <end position="117"/>
    </location>
</feature>
<dbReference type="RefSeq" id="YP_010097989.1">
    <property type="nucleotide sequence ID" value="NC_055763.1"/>
</dbReference>
<keyword evidence="1" id="KW-0472">Membrane</keyword>
<keyword evidence="3" id="KW-1185">Reference proteome</keyword>
<evidence type="ECO:0000313" key="2">
    <source>
        <dbReference type="EMBL" id="AXQ61332.1"/>
    </source>
</evidence>
<proteinExistence type="predicted"/>
<organism evidence="2 3">
    <name type="scientific">Gordonia phage Marietta</name>
    <dbReference type="NCBI Taxonomy" id="2301558"/>
    <lineage>
        <taxon>Viruses</taxon>
        <taxon>Duplodnaviria</taxon>
        <taxon>Heunggongvirae</taxon>
        <taxon>Uroviricota</taxon>
        <taxon>Caudoviricetes</taxon>
        <taxon>Zierdtviridae</taxon>
        <taxon>Emilbogenvirinae</taxon>
        <taxon>Sukkupivirus</taxon>
        <taxon>Sukkupivirus marietta</taxon>
    </lineage>
</organism>
<evidence type="ECO:0000313" key="3">
    <source>
        <dbReference type="Proteomes" id="UP000263654"/>
    </source>
</evidence>
<dbReference type="Proteomes" id="UP000263654">
    <property type="component" value="Segment"/>
</dbReference>
<dbReference type="KEGG" id="vg:65115658"/>
<gene>
    <name evidence="2" type="primary">12</name>
    <name evidence="2" type="ORF">SEA_MARIETTA_12</name>
</gene>
<keyword evidence="1" id="KW-0812">Transmembrane</keyword>
<keyword evidence="1" id="KW-1133">Transmembrane helix</keyword>